<feature type="compositionally biased region" description="Basic and acidic residues" evidence="1">
    <location>
        <begin position="212"/>
        <end position="225"/>
    </location>
</feature>
<dbReference type="AlphaFoldDB" id="A0A6J0N5Q6"/>
<reference evidence="3" key="1">
    <citation type="journal article" date="2019" name="Database">
        <title>The radish genome database (RadishGD): an integrated information resource for radish genomics.</title>
        <authorList>
            <person name="Yu H.J."/>
            <person name="Baek S."/>
            <person name="Lee Y.J."/>
            <person name="Cho A."/>
            <person name="Mun J.H."/>
        </authorList>
    </citation>
    <scope>NUCLEOTIDE SEQUENCE [LARGE SCALE GENOMIC DNA]</scope>
    <source>
        <strain evidence="3">cv. WK10039</strain>
    </source>
</reference>
<dbReference type="InterPro" id="IPR025836">
    <property type="entry name" value="Zn_knuckle_CX2CX4HX4C"/>
</dbReference>
<feature type="compositionally biased region" description="Basic and acidic residues" evidence="1">
    <location>
        <begin position="150"/>
        <end position="161"/>
    </location>
</feature>
<dbReference type="Proteomes" id="UP000504610">
    <property type="component" value="Chromosome 6"/>
</dbReference>
<feature type="compositionally biased region" description="Basic and acidic residues" evidence="1">
    <location>
        <begin position="181"/>
        <end position="197"/>
    </location>
</feature>
<organism evidence="3 4">
    <name type="scientific">Raphanus sativus</name>
    <name type="common">Radish</name>
    <name type="synonym">Raphanus raphanistrum var. sativus</name>
    <dbReference type="NCBI Taxonomy" id="3726"/>
    <lineage>
        <taxon>Eukaryota</taxon>
        <taxon>Viridiplantae</taxon>
        <taxon>Streptophyta</taxon>
        <taxon>Embryophyta</taxon>
        <taxon>Tracheophyta</taxon>
        <taxon>Spermatophyta</taxon>
        <taxon>Magnoliopsida</taxon>
        <taxon>eudicotyledons</taxon>
        <taxon>Gunneridae</taxon>
        <taxon>Pentapetalae</taxon>
        <taxon>rosids</taxon>
        <taxon>malvids</taxon>
        <taxon>Brassicales</taxon>
        <taxon>Brassicaceae</taxon>
        <taxon>Brassiceae</taxon>
        <taxon>Raphanus</taxon>
    </lineage>
</organism>
<proteinExistence type="predicted"/>
<name>A0A6J0N5Q6_RAPSA</name>
<feature type="region of interest" description="Disordered" evidence="1">
    <location>
        <begin position="72"/>
        <end position="229"/>
    </location>
</feature>
<keyword evidence="3" id="KW-1185">Reference proteome</keyword>
<feature type="compositionally biased region" description="Low complexity" evidence="1">
    <location>
        <begin position="434"/>
        <end position="445"/>
    </location>
</feature>
<feature type="compositionally biased region" description="Low complexity" evidence="1">
    <location>
        <begin position="352"/>
        <end position="365"/>
    </location>
</feature>
<feature type="domain" description="Zinc knuckle CX2CX4HX4C" evidence="2">
    <location>
        <begin position="10"/>
        <end position="56"/>
    </location>
</feature>
<dbReference type="OrthoDB" id="10470097at2759"/>
<feature type="compositionally biased region" description="Basic residues" evidence="1">
    <location>
        <begin position="169"/>
        <end position="180"/>
    </location>
</feature>
<feature type="compositionally biased region" description="Polar residues" evidence="1">
    <location>
        <begin position="449"/>
        <end position="458"/>
    </location>
</feature>
<feature type="region of interest" description="Disordered" evidence="1">
    <location>
        <begin position="322"/>
        <end position="458"/>
    </location>
</feature>
<reference evidence="4" key="2">
    <citation type="submission" date="2025-08" db="UniProtKB">
        <authorList>
            <consortium name="RefSeq"/>
        </authorList>
    </citation>
    <scope>IDENTIFICATION</scope>
    <source>
        <tissue evidence="4">Leaf</tissue>
    </source>
</reference>
<evidence type="ECO:0000313" key="4">
    <source>
        <dbReference type="RefSeq" id="XP_018479406.2"/>
    </source>
</evidence>
<dbReference type="RefSeq" id="XP_018479406.2">
    <property type="nucleotide sequence ID" value="XM_018623904.2"/>
</dbReference>
<dbReference type="Pfam" id="PF14392">
    <property type="entry name" value="zf-CCHC_4"/>
    <property type="match status" value="1"/>
</dbReference>
<protein>
    <submittedName>
        <fullName evidence="4">Uncharacterized protein LOC108850354</fullName>
    </submittedName>
</protein>
<evidence type="ECO:0000313" key="3">
    <source>
        <dbReference type="Proteomes" id="UP000504610"/>
    </source>
</evidence>
<feature type="compositionally biased region" description="Basic and acidic residues" evidence="1">
    <location>
        <begin position="102"/>
        <end position="123"/>
    </location>
</feature>
<accession>A0A6J0N5Q6</accession>
<dbReference type="KEGG" id="rsz:108850354"/>
<feature type="compositionally biased region" description="Polar residues" evidence="1">
    <location>
        <begin position="72"/>
        <end position="85"/>
    </location>
</feature>
<gene>
    <name evidence="4" type="primary">LOC108850354</name>
</gene>
<evidence type="ECO:0000256" key="1">
    <source>
        <dbReference type="SAM" id="MobiDB-lite"/>
    </source>
</evidence>
<dbReference type="GeneID" id="108850354"/>
<feature type="compositionally biased region" description="Polar residues" evidence="1">
    <location>
        <begin position="133"/>
        <end position="144"/>
    </location>
</feature>
<evidence type="ECO:0000259" key="2">
    <source>
        <dbReference type="Pfam" id="PF14392"/>
    </source>
</evidence>
<feature type="compositionally biased region" description="Polar residues" evidence="1">
    <location>
        <begin position="374"/>
        <end position="405"/>
    </location>
</feature>
<sequence length="458" mass="51980">MAAKIRVTIDGLKPLIKEAIVDFSSGEETIVTLEYEKLANHCQLCNSLLHEEQQCQNQSDQESYHHAPTTTNMTRQHSHLQLQAQTEHRPTAPPAQRKHHTAKEPYYEQRKQRNYSERLDRHGRPFGLRPSMRNDNLKNGQLQLRPTEGATKEKKADKEQAPSDSHSYRRERRSPPKHHITKEYVQKPLRLRDDSRRRSLSFGNHSTGSHTAGKEKNQRSEEEHISTPFTTPLQQRTTNEIEVQHLHENIMAELQDVTLQYVNVPDPIEREARRKRVLDTEAEDLMAKTAASMLAEAIKGNQNASNHAFYAALENVEEATLQEAREGEEAAPSQIETTQTPQAKKRGRPPGKTTAASRMKMMKATSSKKMKVIIQNSPQVRRSYSTNHTGDNQVGTRTTQRNKTQLPKGPAITEVTMREKGETSKAPQPPKANQKGTGKATTPKPKQADFQNPHRSLP</sequence>